<proteinExistence type="predicted"/>
<dbReference type="Proteomes" id="UP001524499">
    <property type="component" value="Unassembled WGS sequence"/>
</dbReference>
<gene>
    <name evidence="1" type="ORF">NP590_06890</name>
</gene>
<accession>A0ABT1TEV7</accession>
<keyword evidence="2" id="KW-1185">Reference proteome</keyword>
<reference evidence="1 2" key="1">
    <citation type="submission" date="2022-07" db="EMBL/GenBank/DDBJ databases">
        <title>Methylomonas rivi sp. nov., Methylomonas rosea sp. nov., Methylomonas aureus sp. nov. and Methylomonas subterranea sp. nov., four novel methanotrophs isolated from a freshwater creek and the deep terrestrial subsurface.</title>
        <authorList>
            <person name="Abin C."/>
            <person name="Sankaranarayanan K."/>
            <person name="Garner C."/>
            <person name="Sindelar R."/>
            <person name="Kotary K."/>
            <person name="Garner R."/>
            <person name="Barclay S."/>
            <person name="Lawson P."/>
            <person name="Krumholz L."/>
        </authorList>
    </citation>
    <scope>NUCLEOTIDE SEQUENCE [LARGE SCALE GENOMIC DNA]</scope>
    <source>
        <strain evidence="1 2">SURF-2</strain>
    </source>
</reference>
<dbReference type="RefSeq" id="WP_256601567.1">
    <property type="nucleotide sequence ID" value="NZ_JANIBJ010000010.1"/>
</dbReference>
<dbReference type="SUPFAM" id="SSF48452">
    <property type="entry name" value="TPR-like"/>
    <property type="match status" value="1"/>
</dbReference>
<sequence length="294" mass="32728">MSPISNARRLKQTIARPLLLLSLLSGPSGCGYMISSATEDFSERLKQTVLAQNDPQTVTEALPAYLLMLEASAAGNRDDEGLMFANAKLYTAFLSLLPDDTPRKPRLSRKALDFALRGLCLRKQDWCDLQQRPITDMPALLAQAEQCDTDSLYSAAAAWSTWIQANKSDWNAIAQLAQVKQIMQKVIELDETHQQGSAHVYLAVLESLIPETLGGRPELAKQHFQRALQLAPDNLMINVLYAKHYARMIFDRELHDTLLKTTLSSQVTAPGLTLINTLAQQQAQQLLDSANDYF</sequence>
<protein>
    <submittedName>
        <fullName evidence="1">TRAP transporter TatT component family protein</fullName>
    </submittedName>
</protein>
<dbReference type="InterPro" id="IPR038537">
    <property type="entry name" value="TatT_sf"/>
</dbReference>
<organism evidence="1 2">
    <name type="scientific">Methylomonas subterranea</name>
    <dbReference type="NCBI Taxonomy" id="2952225"/>
    <lineage>
        <taxon>Bacteria</taxon>
        <taxon>Pseudomonadati</taxon>
        <taxon>Pseudomonadota</taxon>
        <taxon>Gammaproteobacteria</taxon>
        <taxon>Methylococcales</taxon>
        <taxon>Methylococcaceae</taxon>
        <taxon>Methylomonas</taxon>
    </lineage>
</organism>
<dbReference type="EMBL" id="JANIBJ010000010">
    <property type="protein sequence ID" value="MCQ8103824.1"/>
    <property type="molecule type" value="Genomic_DNA"/>
</dbReference>
<dbReference type="Gene3D" id="1.25.40.920">
    <property type="entry name" value="TRAP transporter T-component"/>
    <property type="match status" value="1"/>
</dbReference>
<dbReference type="Pfam" id="PF16811">
    <property type="entry name" value="TAtT"/>
    <property type="match status" value="1"/>
</dbReference>
<name>A0ABT1TEV7_9GAMM</name>
<dbReference type="InterPro" id="IPR031823">
    <property type="entry name" value="TatT"/>
</dbReference>
<comment type="caution">
    <text evidence="1">The sequence shown here is derived from an EMBL/GenBank/DDBJ whole genome shotgun (WGS) entry which is preliminary data.</text>
</comment>
<dbReference type="InterPro" id="IPR011990">
    <property type="entry name" value="TPR-like_helical_dom_sf"/>
</dbReference>
<evidence type="ECO:0000313" key="1">
    <source>
        <dbReference type="EMBL" id="MCQ8103824.1"/>
    </source>
</evidence>
<evidence type="ECO:0000313" key="2">
    <source>
        <dbReference type="Proteomes" id="UP001524499"/>
    </source>
</evidence>